<sequence length="227" mass="26117">MDKRYTVFISSPFEDLKEERQKVIQTLLELGCIPCGMELFPASNQDQWSFIQKVIDDCDYYILILGGRYGSCCTDGIGYTEKEYLYAIQKGKPCLAFLHQDPSGLPSRCTEQTKAGRLRLSQFRRKVEEHLCRYWTDGDLLAAEVAKSMSQLIQACPAQGWIRAGSDEGNDLQTLQDLREENRRLRQKLHTETVSFSQKGIQSVRLHLDLEIHADGEYTTIQWHSEE</sequence>
<dbReference type="EMBL" id="AP023321">
    <property type="protein sequence ID" value="BCI60691.1"/>
    <property type="molecule type" value="Genomic_DNA"/>
</dbReference>
<accession>A0A7I8D1J7</accession>
<gene>
    <name evidence="2" type="ORF">C12CBH8_13300</name>
</gene>
<evidence type="ECO:0000313" key="3">
    <source>
        <dbReference type="Proteomes" id="UP000593890"/>
    </source>
</evidence>
<dbReference type="Proteomes" id="UP000593890">
    <property type="component" value="Chromosome"/>
</dbReference>
<protein>
    <recommendedName>
        <fullName evidence="1">DUF4062 domain-containing protein</fullName>
    </recommendedName>
</protein>
<evidence type="ECO:0000259" key="1">
    <source>
        <dbReference type="Pfam" id="PF13271"/>
    </source>
</evidence>
<name>A0A7I8D1J7_9FIRM</name>
<dbReference type="Pfam" id="PF13271">
    <property type="entry name" value="DUF4062"/>
    <property type="match status" value="1"/>
</dbReference>
<feature type="domain" description="DUF4062" evidence="1">
    <location>
        <begin position="7"/>
        <end position="87"/>
    </location>
</feature>
<dbReference type="RefSeq" id="WP_090267171.1">
    <property type="nucleotide sequence ID" value="NZ_AP023321.1"/>
</dbReference>
<dbReference type="AlphaFoldDB" id="A0A7I8D1J7"/>
<evidence type="ECO:0000313" key="2">
    <source>
        <dbReference type="EMBL" id="BCI60691.1"/>
    </source>
</evidence>
<dbReference type="InterPro" id="IPR025139">
    <property type="entry name" value="DUF4062"/>
</dbReference>
<organism evidence="2 3">
    <name type="scientific">Solibaculum mannosilyticum</name>
    <dbReference type="NCBI Taxonomy" id="2780922"/>
    <lineage>
        <taxon>Bacteria</taxon>
        <taxon>Bacillati</taxon>
        <taxon>Bacillota</taxon>
        <taxon>Clostridia</taxon>
        <taxon>Eubacteriales</taxon>
        <taxon>Oscillospiraceae</taxon>
        <taxon>Solibaculum</taxon>
    </lineage>
</organism>
<reference evidence="3" key="1">
    <citation type="submission" date="2020-07" db="EMBL/GenBank/DDBJ databases">
        <title>Complete genome sequencing of Clostridia bacterium strain 12CBH8.</title>
        <authorList>
            <person name="Sakamoto M."/>
            <person name="Murakami T."/>
            <person name="Mori H."/>
        </authorList>
    </citation>
    <scope>NUCLEOTIDE SEQUENCE [LARGE SCALE GENOMIC DNA]</scope>
    <source>
        <strain evidence="3">12CBH8</strain>
    </source>
</reference>
<proteinExistence type="predicted"/>
<keyword evidence="3" id="KW-1185">Reference proteome</keyword>
<dbReference type="KEGG" id="sman:C12CBH8_13300"/>